<dbReference type="CDD" id="cd00038">
    <property type="entry name" value="CAP_ED"/>
    <property type="match status" value="1"/>
</dbReference>
<dbReference type="PANTHER" id="PTHR11635:SF152">
    <property type="entry name" value="CAMP-DEPENDENT PROTEIN KINASE TYPE I REGULATORY SUBUNIT-RELATED"/>
    <property type="match status" value="1"/>
</dbReference>
<feature type="domain" description="Cyclic nucleotide-binding" evidence="1">
    <location>
        <begin position="139"/>
        <end position="243"/>
    </location>
</feature>
<dbReference type="EMBL" id="CAJJDM010000067">
    <property type="protein sequence ID" value="CAD8081059.1"/>
    <property type="molecule type" value="Genomic_DNA"/>
</dbReference>
<dbReference type="FunFam" id="2.60.120.10:FF:000246">
    <property type="entry name" value="Uncharacterized protein"/>
    <property type="match status" value="1"/>
</dbReference>
<dbReference type="InterPro" id="IPR018488">
    <property type="entry name" value="cNMP-bd_CS"/>
</dbReference>
<dbReference type="PROSITE" id="PS50042">
    <property type="entry name" value="CNMP_BINDING_3"/>
    <property type="match status" value="2"/>
</dbReference>
<keyword evidence="3" id="KW-1185">Reference proteome</keyword>
<accession>A0A8S1MN75</accession>
<evidence type="ECO:0000313" key="3">
    <source>
        <dbReference type="Proteomes" id="UP000688137"/>
    </source>
</evidence>
<organism evidence="2 3">
    <name type="scientific">Paramecium primaurelia</name>
    <dbReference type="NCBI Taxonomy" id="5886"/>
    <lineage>
        <taxon>Eukaryota</taxon>
        <taxon>Sar</taxon>
        <taxon>Alveolata</taxon>
        <taxon>Ciliophora</taxon>
        <taxon>Intramacronucleata</taxon>
        <taxon>Oligohymenophorea</taxon>
        <taxon>Peniculida</taxon>
        <taxon>Parameciidae</taxon>
        <taxon>Paramecium</taxon>
    </lineage>
</organism>
<dbReference type="AlphaFoldDB" id="A0A8S1MN75"/>
<dbReference type="GO" id="GO:0005829">
    <property type="term" value="C:cytosol"/>
    <property type="evidence" value="ECO:0007669"/>
    <property type="project" value="TreeGrafter"/>
</dbReference>
<dbReference type="GO" id="GO:0034236">
    <property type="term" value="F:protein kinase A catalytic subunit binding"/>
    <property type="evidence" value="ECO:0007669"/>
    <property type="project" value="TreeGrafter"/>
</dbReference>
<dbReference type="Proteomes" id="UP000688137">
    <property type="component" value="Unassembled WGS sequence"/>
</dbReference>
<dbReference type="OMA" id="IKKSYFG"/>
<proteinExistence type="predicted"/>
<comment type="caution">
    <text evidence="2">The sequence shown here is derived from an EMBL/GenBank/DDBJ whole genome shotgun (WGS) entry which is preliminary data.</text>
</comment>
<sequence>MQEIQKQSHSKVDHHHLKHLSQLFLNHQGIKKLNQLGGINCQSEYLEEIHYIEFEEGEEIIKIGEIGHFFYLLIEGEVNIKKSYFGIEALINLPYIQTIKSITKTKFGTINKNDFENIKRKAKLKDTNEQLEFFRHSQLFGQLSKGMIDRLLKNCQIEIFDKNQLVYYEGDSSSTIYLVRDGIFQLQKKMIIGNKWKNITISEIGIYQLFGDLECLLNKQRYFTVKCLKQGSCYKISNEDFYQKVISDQPSQEAQIYINQYIKTQLLNRTERIERVTEALAHNSEYLIGLSGTKNSSNKELSQIEMNVLDKTHSRYAQIYNQACQKRVKVRYATIHKTDVAVTRVTSKNEAIHKTIVVSIEKPLKQYIYDEIKMPDIVQRRYRDFLPKKKKDFWIITQNNKSSIL</sequence>
<dbReference type="PROSITE" id="PS00888">
    <property type="entry name" value="CNMP_BINDING_1"/>
    <property type="match status" value="1"/>
</dbReference>
<name>A0A8S1MN75_PARPR</name>
<evidence type="ECO:0000313" key="2">
    <source>
        <dbReference type="EMBL" id="CAD8081059.1"/>
    </source>
</evidence>
<dbReference type="PANTHER" id="PTHR11635">
    <property type="entry name" value="CAMP-DEPENDENT PROTEIN KINASE REGULATORY CHAIN"/>
    <property type="match status" value="1"/>
</dbReference>
<reference evidence="2" key="1">
    <citation type="submission" date="2021-01" db="EMBL/GenBank/DDBJ databases">
        <authorList>
            <consortium name="Genoscope - CEA"/>
            <person name="William W."/>
        </authorList>
    </citation>
    <scope>NUCLEOTIDE SEQUENCE</scope>
</reference>
<gene>
    <name evidence="2" type="ORF">PPRIM_AZ9-3.1.T0650028</name>
</gene>
<dbReference type="GO" id="GO:0005952">
    <property type="term" value="C:cAMP-dependent protein kinase complex"/>
    <property type="evidence" value="ECO:0007669"/>
    <property type="project" value="InterPro"/>
</dbReference>
<protein>
    <recommendedName>
        <fullName evidence="1">Cyclic nucleotide-binding domain-containing protein</fullName>
    </recommendedName>
</protein>
<dbReference type="GO" id="GO:0030552">
    <property type="term" value="F:cAMP binding"/>
    <property type="evidence" value="ECO:0007669"/>
    <property type="project" value="TreeGrafter"/>
</dbReference>
<dbReference type="InterPro" id="IPR000595">
    <property type="entry name" value="cNMP-bd_dom"/>
</dbReference>
<dbReference type="GO" id="GO:0004862">
    <property type="term" value="F:cAMP-dependent protein kinase inhibitor activity"/>
    <property type="evidence" value="ECO:0007669"/>
    <property type="project" value="TreeGrafter"/>
</dbReference>
<evidence type="ECO:0000259" key="1">
    <source>
        <dbReference type="PROSITE" id="PS50042"/>
    </source>
</evidence>
<dbReference type="InterPro" id="IPR050503">
    <property type="entry name" value="cAMP-dep_PK_reg_su-like"/>
</dbReference>
<dbReference type="Pfam" id="PF00027">
    <property type="entry name" value="cNMP_binding"/>
    <property type="match status" value="1"/>
</dbReference>
<feature type="domain" description="Cyclic nucleotide-binding" evidence="1">
    <location>
        <begin position="46"/>
        <end position="118"/>
    </location>
</feature>